<protein>
    <submittedName>
        <fullName evidence="1">Uncharacterized protein</fullName>
    </submittedName>
</protein>
<organism evidence="1 2">
    <name type="scientific">Candidatus Nomurabacteria bacterium GW2011_GWB1_47_6</name>
    <dbReference type="NCBI Taxonomy" id="1618749"/>
    <lineage>
        <taxon>Bacteria</taxon>
        <taxon>Candidatus Nomuraibacteriota</taxon>
    </lineage>
</organism>
<accession>A0A0G1W0Q5</accession>
<evidence type="ECO:0000313" key="1">
    <source>
        <dbReference type="EMBL" id="KKU75885.1"/>
    </source>
</evidence>
<dbReference type="EMBL" id="LCOJ01000002">
    <property type="protein sequence ID" value="KKU75885.1"/>
    <property type="molecule type" value="Genomic_DNA"/>
</dbReference>
<reference evidence="1 2" key="1">
    <citation type="journal article" date="2015" name="Nature">
        <title>rRNA introns, odd ribosomes, and small enigmatic genomes across a large radiation of phyla.</title>
        <authorList>
            <person name="Brown C.T."/>
            <person name="Hug L.A."/>
            <person name="Thomas B.C."/>
            <person name="Sharon I."/>
            <person name="Castelle C.J."/>
            <person name="Singh A."/>
            <person name="Wilkins M.J."/>
            <person name="Williams K.H."/>
            <person name="Banfield J.F."/>
        </authorList>
    </citation>
    <scope>NUCLEOTIDE SEQUENCE [LARGE SCALE GENOMIC DNA]</scope>
</reference>
<evidence type="ECO:0000313" key="2">
    <source>
        <dbReference type="Proteomes" id="UP000034879"/>
    </source>
</evidence>
<sequence length="87" mass="10400">MDISPLFSHKSDLWELEKRKLPVVAVEEQDDKDDDEAQEGHVEPVDLRPAAFLQKFIEALITFVHQERRQDDYSKKYFHQYSHMQIL</sequence>
<proteinExistence type="predicted"/>
<dbReference type="AlphaFoldDB" id="A0A0G1W0Q5"/>
<dbReference type="Proteomes" id="UP000034879">
    <property type="component" value="Unassembled WGS sequence"/>
</dbReference>
<name>A0A0G1W0Q5_9BACT</name>
<comment type="caution">
    <text evidence="1">The sequence shown here is derived from an EMBL/GenBank/DDBJ whole genome shotgun (WGS) entry which is preliminary data.</text>
</comment>
<gene>
    <name evidence="1" type="ORF">UY01_C0002G0028</name>
</gene>